<proteinExistence type="predicted"/>
<name>A0A5B7HSX4_PORTR</name>
<sequence length="40" mass="4424">MCHFCSVMLLVSGSSRSSGGGSRKQQVRVAIIPFLRRGWE</sequence>
<organism evidence="1 2">
    <name type="scientific">Portunus trituberculatus</name>
    <name type="common">Swimming crab</name>
    <name type="synonym">Neptunus trituberculatus</name>
    <dbReference type="NCBI Taxonomy" id="210409"/>
    <lineage>
        <taxon>Eukaryota</taxon>
        <taxon>Metazoa</taxon>
        <taxon>Ecdysozoa</taxon>
        <taxon>Arthropoda</taxon>
        <taxon>Crustacea</taxon>
        <taxon>Multicrustacea</taxon>
        <taxon>Malacostraca</taxon>
        <taxon>Eumalacostraca</taxon>
        <taxon>Eucarida</taxon>
        <taxon>Decapoda</taxon>
        <taxon>Pleocyemata</taxon>
        <taxon>Brachyura</taxon>
        <taxon>Eubrachyura</taxon>
        <taxon>Portunoidea</taxon>
        <taxon>Portunidae</taxon>
        <taxon>Portuninae</taxon>
        <taxon>Portunus</taxon>
    </lineage>
</organism>
<gene>
    <name evidence="1" type="ORF">E2C01_067183</name>
</gene>
<protein>
    <submittedName>
        <fullName evidence="1">Uncharacterized protein</fullName>
    </submittedName>
</protein>
<accession>A0A5B7HSX4</accession>
<evidence type="ECO:0000313" key="2">
    <source>
        <dbReference type="Proteomes" id="UP000324222"/>
    </source>
</evidence>
<keyword evidence="2" id="KW-1185">Reference proteome</keyword>
<evidence type="ECO:0000313" key="1">
    <source>
        <dbReference type="EMBL" id="MPC72869.1"/>
    </source>
</evidence>
<dbReference type="AlphaFoldDB" id="A0A5B7HSX4"/>
<dbReference type="EMBL" id="VSRR010035584">
    <property type="protein sequence ID" value="MPC72869.1"/>
    <property type="molecule type" value="Genomic_DNA"/>
</dbReference>
<dbReference type="Proteomes" id="UP000324222">
    <property type="component" value="Unassembled WGS sequence"/>
</dbReference>
<reference evidence="1 2" key="1">
    <citation type="submission" date="2019-05" db="EMBL/GenBank/DDBJ databases">
        <title>Another draft genome of Portunus trituberculatus and its Hox gene families provides insights of decapod evolution.</title>
        <authorList>
            <person name="Jeong J.-H."/>
            <person name="Song I."/>
            <person name="Kim S."/>
            <person name="Choi T."/>
            <person name="Kim D."/>
            <person name="Ryu S."/>
            <person name="Kim W."/>
        </authorList>
    </citation>
    <scope>NUCLEOTIDE SEQUENCE [LARGE SCALE GENOMIC DNA]</scope>
    <source>
        <tissue evidence="1">Muscle</tissue>
    </source>
</reference>
<comment type="caution">
    <text evidence="1">The sequence shown here is derived from an EMBL/GenBank/DDBJ whole genome shotgun (WGS) entry which is preliminary data.</text>
</comment>